<dbReference type="PIRSF" id="PIRSF004749">
    <property type="entry name" value="Pep_def"/>
    <property type="match status" value="1"/>
</dbReference>
<comment type="similarity">
    <text evidence="1 2">Belongs to the polypeptide deformylase family.</text>
</comment>
<dbReference type="Gene3D" id="3.90.45.10">
    <property type="entry name" value="Peptide deformylase"/>
    <property type="match status" value="1"/>
</dbReference>
<evidence type="ECO:0000313" key="4">
    <source>
        <dbReference type="Proteomes" id="UP000198755"/>
    </source>
</evidence>
<proteinExistence type="inferred from homology"/>
<dbReference type="SUPFAM" id="SSF56420">
    <property type="entry name" value="Peptide deformylase"/>
    <property type="match status" value="1"/>
</dbReference>
<sequence length="194" mass="21365">MNLSRPAGQKKLAVGRSILAIRPIIGFPDPRLRTIAQTVTSFDAELQALAADLIDTMRAAPGIGITAPHIGVGKRLVAIELPASNVVRIYVNPRIIWASEGTILSPEGSVSMPGVLEEIERPARVKVAYSDLSGAERIEEAESLLAVCHQHEIDQLDGIFWILRLSRLKRDRLIRRYEKLRRGNGWPPKPAARG</sequence>
<dbReference type="CDD" id="cd00487">
    <property type="entry name" value="Pep_deformylase"/>
    <property type="match status" value="1"/>
</dbReference>
<dbReference type="NCBIfam" id="NF009484">
    <property type="entry name" value="PRK12846.1-5"/>
    <property type="match status" value="1"/>
</dbReference>
<organism evidence="3 4">
    <name type="scientific">Methylocapsa palsarum</name>
    <dbReference type="NCBI Taxonomy" id="1612308"/>
    <lineage>
        <taxon>Bacteria</taxon>
        <taxon>Pseudomonadati</taxon>
        <taxon>Pseudomonadota</taxon>
        <taxon>Alphaproteobacteria</taxon>
        <taxon>Hyphomicrobiales</taxon>
        <taxon>Beijerinckiaceae</taxon>
        <taxon>Methylocapsa</taxon>
    </lineage>
</organism>
<dbReference type="PANTHER" id="PTHR10458">
    <property type="entry name" value="PEPTIDE DEFORMYLASE"/>
    <property type="match status" value="1"/>
</dbReference>
<dbReference type="AlphaFoldDB" id="A0A1I3YVT2"/>
<keyword evidence="4" id="KW-1185">Reference proteome</keyword>
<comment type="caution">
    <text evidence="2">Lacks conserved residue(s) required for the propagation of feature annotation.</text>
</comment>
<evidence type="ECO:0000256" key="1">
    <source>
        <dbReference type="ARBA" id="ARBA00010759"/>
    </source>
</evidence>
<dbReference type="Pfam" id="PF01327">
    <property type="entry name" value="Pep_deformylase"/>
    <property type="match status" value="1"/>
</dbReference>
<dbReference type="InterPro" id="IPR036821">
    <property type="entry name" value="Peptide_deformylase_sf"/>
</dbReference>
<evidence type="ECO:0000313" key="3">
    <source>
        <dbReference type="EMBL" id="SFK35890.1"/>
    </source>
</evidence>
<name>A0A1I3YVT2_9HYPH</name>
<dbReference type="PRINTS" id="PR01576">
    <property type="entry name" value="PDEFORMYLASE"/>
</dbReference>
<dbReference type="InterPro" id="IPR023635">
    <property type="entry name" value="Peptide_deformylase"/>
</dbReference>
<feature type="active site" evidence="2">
    <location>
        <position position="152"/>
    </location>
</feature>
<dbReference type="HAMAP" id="MF_00163">
    <property type="entry name" value="Pep_deformylase"/>
    <property type="match status" value="1"/>
</dbReference>
<reference evidence="3 4" key="1">
    <citation type="submission" date="2016-10" db="EMBL/GenBank/DDBJ databases">
        <authorList>
            <person name="de Groot N.N."/>
        </authorList>
    </citation>
    <scope>NUCLEOTIDE SEQUENCE [LARGE SCALE GENOMIC DNA]</scope>
    <source>
        <strain evidence="3 4">NE2</strain>
    </source>
</reference>
<dbReference type="GO" id="GO:0042586">
    <property type="term" value="F:peptide deformylase activity"/>
    <property type="evidence" value="ECO:0007669"/>
    <property type="project" value="InterPro"/>
</dbReference>
<protein>
    <recommendedName>
        <fullName evidence="2">Peptide deformylase-like</fullName>
    </recommendedName>
    <alternativeName>
        <fullName evidence="2">Polypeptide deformylase-like</fullName>
    </alternativeName>
</protein>
<dbReference type="NCBIfam" id="TIGR00079">
    <property type="entry name" value="pept_deformyl"/>
    <property type="match status" value="1"/>
</dbReference>
<evidence type="ECO:0000256" key="2">
    <source>
        <dbReference type="HAMAP-Rule" id="MF_00163"/>
    </source>
</evidence>
<accession>A0A1I3YVT2</accession>
<dbReference type="STRING" id="1612308.SAMN05444581_106220"/>
<gene>
    <name evidence="3" type="ORF">SAMN05444581_106220</name>
</gene>
<dbReference type="PANTHER" id="PTHR10458:SF22">
    <property type="entry name" value="PEPTIDE DEFORMYLASE"/>
    <property type="match status" value="1"/>
</dbReference>
<dbReference type="Proteomes" id="UP000198755">
    <property type="component" value="Unassembled WGS sequence"/>
</dbReference>
<dbReference type="EMBL" id="FOSN01000006">
    <property type="protein sequence ID" value="SFK35890.1"/>
    <property type="molecule type" value="Genomic_DNA"/>
</dbReference>